<organism evidence="2 3">
    <name type="scientific">Candidatus Uhrbacteria bacterium CG22_combo_CG10-13_8_21_14_all_47_17</name>
    <dbReference type="NCBI Taxonomy" id="1975041"/>
    <lineage>
        <taxon>Bacteria</taxon>
        <taxon>Candidatus Uhriibacteriota</taxon>
    </lineage>
</organism>
<comment type="caution">
    <text evidence="2">The sequence shown here is derived from an EMBL/GenBank/DDBJ whole genome shotgun (WGS) entry which is preliminary data.</text>
</comment>
<sequence>MQSKKLTGKKPGVPAQKFLDIAEIRENLVILKDGTLRSVLLVSSINFSLKSLDEQNAIVQAYMQFLNSLDFPIQIVIQSRRMNIDNYMAQLDEQRKTIENDLLKRQINDYQDFIKQLVKLGDIMQKRFYVVVPLDPATDQGTTQKGFFQRLGEILSPTVAGKLSEKKFEKQKFDLSLRVNQIIGGLSSMSLNAIQLDTQSLIELFYTVYNPDLYETQRLQDVNELQLEG</sequence>
<dbReference type="InterPro" id="IPR058596">
    <property type="entry name" value="TraC-like_dom"/>
</dbReference>
<accession>A0A2H0BSG4</accession>
<dbReference type="Proteomes" id="UP000231581">
    <property type="component" value="Unassembled WGS sequence"/>
</dbReference>
<dbReference type="Pfam" id="PF26593">
    <property type="entry name" value="TraC-like"/>
    <property type="match status" value="1"/>
</dbReference>
<name>A0A2H0BSG4_9BACT</name>
<gene>
    <name evidence="2" type="ORF">COX00_02535</name>
</gene>
<protein>
    <recommendedName>
        <fullName evidence="1">TraC-like domain-containing protein</fullName>
    </recommendedName>
</protein>
<dbReference type="AlphaFoldDB" id="A0A2H0BSG4"/>
<reference evidence="2 3" key="1">
    <citation type="submission" date="2017-09" db="EMBL/GenBank/DDBJ databases">
        <title>Depth-based differentiation of microbial function through sediment-hosted aquifers and enrichment of novel symbionts in the deep terrestrial subsurface.</title>
        <authorList>
            <person name="Probst A.J."/>
            <person name="Ladd B."/>
            <person name="Jarett J.K."/>
            <person name="Geller-Mcgrath D.E."/>
            <person name="Sieber C.M."/>
            <person name="Emerson J.B."/>
            <person name="Anantharaman K."/>
            <person name="Thomas B.C."/>
            <person name="Malmstrom R."/>
            <person name="Stieglmeier M."/>
            <person name="Klingl A."/>
            <person name="Woyke T."/>
            <person name="Ryan C.M."/>
            <person name="Banfield J.F."/>
        </authorList>
    </citation>
    <scope>NUCLEOTIDE SEQUENCE [LARGE SCALE GENOMIC DNA]</scope>
    <source>
        <strain evidence="2">CG22_combo_CG10-13_8_21_14_all_47_17</strain>
    </source>
</reference>
<evidence type="ECO:0000313" key="3">
    <source>
        <dbReference type="Proteomes" id="UP000231581"/>
    </source>
</evidence>
<dbReference type="EMBL" id="PCSZ01000050">
    <property type="protein sequence ID" value="PIP60581.1"/>
    <property type="molecule type" value="Genomic_DNA"/>
</dbReference>
<evidence type="ECO:0000313" key="2">
    <source>
        <dbReference type="EMBL" id="PIP60581.1"/>
    </source>
</evidence>
<evidence type="ECO:0000259" key="1">
    <source>
        <dbReference type="Pfam" id="PF26593"/>
    </source>
</evidence>
<proteinExistence type="predicted"/>
<feature type="domain" description="TraC-like" evidence="1">
    <location>
        <begin position="31"/>
        <end position="208"/>
    </location>
</feature>